<keyword evidence="2" id="KW-0813">Transport</keyword>
<reference evidence="6" key="1">
    <citation type="submission" date="2020-09" db="EMBL/GenBank/DDBJ databases">
        <title>Draft Genome Sequence of Paenibacillus sp. WST5.</title>
        <authorList>
            <person name="Bao Z."/>
        </authorList>
    </citation>
    <scope>NUCLEOTIDE SEQUENCE</scope>
    <source>
        <strain evidence="6">WST5</strain>
    </source>
</reference>
<dbReference type="Pfam" id="PF00005">
    <property type="entry name" value="ABC_tran"/>
    <property type="match status" value="1"/>
</dbReference>
<keyword evidence="3" id="KW-0547">Nucleotide-binding</keyword>
<dbReference type="CDD" id="cd03257">
    <property type="entry name" value="ABC_NikE_OppD_transporters"/>
    <property type="match status" value="1"/>
</dbReference>
<dbReference type="InterPro" id="IPR050319">
    <property type="entry name" value="ABC_transp_ATP-bind"/>
</dbReference>
<dbReference type="SMART" id="SM00382">
    <property type="entry name" value="AAA"/>
    <property type="match status" value="1"/>
</dbReference>
<dbReference type="InterPro" id="IPR013563">
    <property type="entry name" value="Oligopep_ABC_C"/>
</dbReference>
<keyword evidence="4 6" id="KW-0067">ATP-binding</keyword>
<accession>A0A926KTF2</accession>
<evidence type="ECO:0000256" key="1">
    <source>
        <dbReference type="ARBA" id="ARBA00005417"/>
    </source>
</evidence>
<dbReference type="EMBL" id="JACVVD010000005">
    <property type="protein sequence ID" value="MBD0381908.1"/>
    <property type="molecule type" value="Genomic_DNA"/>
</dbReference>
<dbReference type="SUPFAM" id="SSF52540">
    <property type="entry name" value="P-loop containing nucleoside triphosphate hydrolases"/>
    <property type="match status" value="1"/>
</dbReference>
<dbReference type="PANTHER" id="PTHR43776">
    <property type="entry name" value="TRANSPORT ATP-BINDING PROTEIN"/>
    <property type="match status" value="1"/>
</dbReference>
<dbReference type="Proteomes" id="UP000650466">
    <property type="component" value="Unassembled WGS sequence"/>
</dbReference>
<dbReference type="InterPro" id="IPR017871">
    <property type="entry name" value="ABC_transporter-like_CS"/>
</dbReference>
<dbReference type="AlphaFoldDB" id="A0A926KTF2"/>
<dbReference type="PROSITE" id="PS00211">
    <property type="entry name" value="ABC_TRANSPORTER_1"/>
    <property type="match status" value="1"/>
</dbReference>
<evidence type="ECO:0000313" key="7">
    <source>
        <dbReference type="Proteomes" id="UP000650466"/>
    </source>
</evidence>
<feature type="domain" description="ABC transporter" evidence="5">
    <location>
        <begin position="17"/>
        <end position="262"/>
    </location>
</feature>
<dbReference type="NCBIfam" id="TIGR01727">
    <property type="entry name" value="oligo_HPY"/>
    <property type="match status" value="1"/>
</dbReference>
<evidence type="ECO:0000256" key="3">
    <source>
        <dbReference type="ARBA" id="ARBA00022741"/>
    </source>
</evidence>
<comment type="caution">
    <text evidence="6">The sequence shown here is derived from an EMBL/GenBank/DDBJ whole genome shotgun (WGS) entry which is preliminary data.</text>
</comment>
<dbReference type="InterPro" id="IPR003593">
    <property type="entry name" value="AAA+_ATPase"/>
</dbReference>
<evidence type="ECO:0000313" key="6">
    <source>
        <dbReference type="EMBL" id="MBD0381908.1"/>
    </source>
</evidence>
<evidence type="ECO:0000256" key="2">
    <source>
        <dbReference type="ARBA" id="ARBA00022448"/>
    </source>
</evidence>
<organism evidence="6 7">
    <name type="scientific">Paenibacillus sedimenti</name>
    <dbReference type="NCBI Taxonomy" id="2770274"/>
    <lineage>
        <taxon>Bacteria</taxon>
        <taxon>Bacillati</taxon>
        <taxon>Bacillota</taxon>
        <taxon>Bacilli</taxon>
        <taxon>Bacillales</taxon>
        <taxon>Paenibacillaceae</taxon>
        <taxon>Paenibacillus</taxon>
    </lineage>
</organism>
<dbReference type="InterPro" id="IPR027417">
    <property type="entry name" value="P-loop_NTPase"/>
</dbReference>
<dbReference type="GO" id="GO:0055085">
    <property type="term" value="P:transmembrane transport"/>
    <property type="evidence" value="ECO:0007669"/>
    <property type="project" value="UniProtKB-ARBA"/>
</dbReference>
<comment type="similarity">
    <text evidence="1">Belongs to the ABC transporter superfamily.</text>
</comment>
<sequence length="338" mass="38221">MSKTILAVNHLNKDFQVKSDKKLFSKPSYIRVLNNISFELMEGETLSIVGESGCGKTTLGRCIVRGVDATSGQVMYRAEDEEQVDFLNLRGKAFKKYRKDIQMIFQDPYSSLSPRMSVYDIIAEPLLANFKLTKTELNERVTHIAEQTGLNVSYLKRYPHAFSGGQRQRIAIARALISQPRLIVCDEAVSALDVSIKAQIINLLKDLQQQLQITYIFISHDLSIVQNISDRVAVMHLGKIVEIAPVDSLFEHPKHPYTEALLSAVPEPDPDYKKDRIILEGEVPNPANPPSGCHFHPRCMYKTDKCVQQEPELQDISDKHYVACHYAMQLNLRGVNHA</sequence>
<evidence type="ECO:0000256" key="4">
    <source>
        <dbReference type="ARBA" id="ARBA00022840"/>
    </source>
</evidence>
<name>A0A926KTF2_9BACL</name>
<dbReference type="FunFam" id="3.40.50.300:FF:000016">
    <property type="entry name" value="Oligopeptide ABC transporter ATP-binding component"/>
    <property type="match status" value="1"/>
</dbReference>
<evidence type="ECO:0000259" key="5">
    <source>
        <dbReference type="PROSITE" id="PS50893"/>
    </source>
</evidence>
<dbReference type="PROSITE" id="PS50893">
    <property type="entry name" value="ABC_TRANSPORTER_2"/>
    <property type="match status" value="1"/>
</dbReference>
<dbReference type="InterPro" id="IPR003439">
    <property type="entry name" value="ABC_transporter-like_ATP-bd"/>
</dbReference>
<dbReference type="GO" id="GO:0005524">
    <property type="term" value="F:ATP binding"/>
    <property type="evidence" value="ECO:0007669"/>
    <property type="project" value="UniProtKB-KW"/>
</dbReference>
<dbReference type="GO" id="GO:0015833">
    <property type="term" value="P:peptide transport"/>
    <property type="evidence" value="ECO:0007669"/>
    <property type="project" value="InterPro"/>
</dbReference>
<dbReference type="GO" id="GO:0016887">
    <property type="term" value="F:ATP hydrolysis activity"/>
    <property type="evidence" value="ECO:0007669"/>
    <property type="project" value="InterPro"/>
</dbReference>
<dbReference type="Pfam" id="PF08352">
    <property type="entry name" value="oligo_HPY"/>
    <property type="match status" value="1"/>
</dbReference>
<protein>
    <submittedName>
        <fullName evidence="6">ATP-binding cassette domain-containing protein</fullName>
    </submittedName>
</protein>
<proteinExistence type="inferred from homology"/>
<dbReference type="Gene3D" id="3.40.50.300">
    <property type="entry name" value="P-loop containing nucleotide triphosphate hydrolases"/>
    <property type="match status" value="1"/>
</dbReference>
<keyword evidence="7" id="KW-1185">Reference proteome</keyword>
<dbReference type="RefSeq" id="WP_188175686.1">
    <property type="nucleotide sequence ID" value="NZ_JACVVD010000005.1"/>
</dbReference>
<gene>
    <name evidence="6" type="ORF">ICC18_17425</name>
</gene>